<sequence length="122" mass="14633">MFDEESLCEGKIILRTVKDAQLCLQQSAKKLALRNKYDQLLNILLENKKNMKKIQFHQSKEVKQFQYSNFIFKKYIDGFDNFDKEYPELKNLLNNALNNMQSDYQKAEQLYSQKQQQQNIQL</sequence>
<proteinExistence type="predicted"/>
<gene>
    <name evidence="2" type="ORF">PPERSA_10137</name>
</gene>
<dbReference type="OrthoDB" id="300489at2759"/>
<reference evidence="2 3" key="1">
    <citation type="journal article" date="2015" name="Sci. Rep.">
        <title>Genome of the facultative scuticociliatosis pathogen Pseudocohnilembus persalinus provides insight into its virulence through horizontal gene transfer.</title>
        <authorList>
            <person name="Xiong J."/>
            <person name="Wang G."/>
            <person name="Cheng J."/>
            <person name="Tian M."/>
            <person name="Pan X."/>
            <person name="Warren A."/>
            <person name="Jiang C."/>
            <person name="Yuan D."/>
            <person name="Miao W."/>
        </authorList>
    </citation>
    <scope>NUCLEOTIDE SEQUENCE [LARGE SCALE GENOMIC DNA]</scope>
    <source>
        <strain evidence="2">36N120E</strain>
    </source>
</reference>
<dbReference type="AlphaFoldDB" id="A0A0V0R0H0"/>
<dbReference type="OMA" id="QYTHYIF"/>
<protein>
    <submittedName>
        <fullName evidence="2">Uncharacterized protein</fullName>
    </submittedName>
</protein>
<feature type="coiled-coil region" evidence="1">
    <location>
        <begin position="90"/>
        <end position="117"/>
    </location>
</feature>
<keyword evidence="3" id="KW-1185">Reference proteome</keyword>
<comment type="caution">
    <text evidence="2">The sequence shown here is derived from an EMBL/GenBank/DDBJ whole genome shotgun (WGS) entry which is preliminary data.</text>
</comment>
<organism evidence="2 3">
    <name type="scientific">Pseudocohnilembus persalinus</name>
    <name type="common">Ciliate</name>
    <dbReference type="NCBI Taxonomy" id="266149"/>
    <lineage>
        <taxon>Eukaryota</taxon>
        <taxon>Sar</taxon>
        <taxon>Alveolata</taxon>
        <taxon>Ciliophora</taxon>
        <taxon>Intramacronucleata</taxon>
        <taxon>Oligohymenophorea</taxon>
        <taxon>Scuticociliatia</taxon>
        <taxon>Philasterida</taxon>
        <taxon>Pseudocohnilembidae</taxon>
        <taxon>Pseudocohnilembus</taxon>
    </lineage>
</organism>
<evidence type="ECO:0000313" key="3">
    <source>
        <dbReference type="Proteomes" id="UP000054937"/>
    </source>
</evidence>
<dbReference type="Proteomes" id="UP000054937">
    <property type="component" value="Unassembled WGS sequence"/>
</dbReference>
<evidence type="ECO:0000256" key="1">
    <source>
        <dbReference type="SAM" id="Coils"/>
    </source>
</evidence>
<dbReference type="EMBL" id="LDAU01000079">
    <property type="protein sequence ID" value="KRX07853.1"/>
    <property type="molecule type" value="Genomic_DNA"/>
</dbReference>
<dbReference type="InParanoid" id="A0A0V0R0H0"/>
<name>A0A0V0R0H0_PSEPJ</name>
<accession>A0A0V0R0H0</accession>
<keyword evidence="1" id="KW-0175">Coiled coil</keyword>
<evidence type="ECO:0000313" key="2">
    <source>
        <dbReference type="EMBL" id="KRX07853.1"/>
    </source>
</evidence>